<dbReference type="Proteomes" id="UP000215914">
    <property type="component" value="Unassembled WGS sequence"/>
</dbReference>
<feature type="compositionally biased region" description="Basic and acidic residues" evidence="1">
    <location>
        <begin position="55"/>
        <end position="78"/>
    </location>
</feature>
<sequence length="97" mass="11166">MLSRTAKSGVKLEIVMTIPKQCNIADRPVGYQVECLENLKAISFDGSCTSLVPSARERERERNYGREREKEGERGREEKRRRRFGFCRKHNAGGDYG</sequence>
<gene>
    <name evidence="2" type="ORF">HanXRQr2_Chr01g0028811</name>
</gene>
<dbReference type="Gramene" id="mRNA:HanXRQr2_Chr01g0028811">
    <property type="protein sequence ID" value="mRNA:HanXRQr2_Chr01g0028811"/>
    <property type="gene ID" value="HanXRQr2_Chr01g0028811"/>
</dbReference>
<evidence type="ECO:0000313" key="3">
    <source>
        <dbReference type="Proteomes" id="UP000215914"/>
    </source>
</evidence>
<dbReference type="AlphaFoldDB" id="A0A9K3JWI7"/>
<accession>A0A9K3JWI7</accession>
<keyword evidence="3" id="KW-1185">Reference proteome</keyword>
<comment type="caution">
    <text evidence="2">The sequence shown here is derived from an EMBL/GenBank/DDBJ whole genome shotgun (WGS) entry which is preliminary data.</text>
</comment>
<organism evidence="2 3">
    <name type="scientific">Helianthus annuus</name>
    <name type="common">Common sunflower</name>
    <dbReference type="NCBI Taxonomy" id="4232"/>
    <lineage>
        <taxon>Eukaryota</taxon>
        <taxon>Viridiplantae</taxon>
        <taxon>Streptophyta</taxon>
        <taxon>Embryophyta</taxon>
        <taxon>Tracheophyta</taxon>
        <taxon>Spermatophyta</taxon>
        <taxon>Magnoliopsida</taxon>
        <taxon>eudicotyledons</taxon>
        <taxon>Gunneridae</taxon>
        <taxon>Pentapetalae</taxon>
        <taxon>asterids</taxon>
        <taxon>campanulids</taxon>
        <taxon>Asterales</taxon>
        <taxon>Asteraceae</taxon>
        <taxon>Asteroideae</taxon>
        <taxon>Heliantheae alliance</taxon>
        <taxon>Heliantheae</taxon>
        <taxon>Helianthus</taxon>
    </lineage>
</organism>
<feature type="region of interest" description="Disordered" evidence="1">
    <location>
        <begin position="54"/>
        <end position="80"/>
    </location>
</feature>
<dbReference type="EMBL" id="MNCJ02000316">
    <property type="protein sequence ID" value="KAF5822632.1"/>
    <property type="molecule type" value="Genomic_DNA"/>
</dbReference>
<name>A0A9K3JWI7_HELAN</name>
<proteinExistence type="predicted"/>
<protein>
    <submittedName>
        <fullName evidence="2">Uncharacterized protein</fullName>
    </submittedName>
</protein>
<reference evidence="2" key="2">
    <citation type="submission" date="2020-06" db="EMBL/GenBank/DDBJ databases">
        <title>Helianthus annuus Genome sequencing and assembly Release 2.</title>
        <authorList>
            <person name="Gouzy J."/>
            <person name="Langlade N."/>
            <person name="Munos S."/>
        </authorList>
    </citation>
    <scope>NUCLEOTIDE SEQUENCE</scope>
    <source>
        <tissue evidence="2">Leaves</tissue>
    </source>
</reference>
<reference evidence="2" key="1">
    <citation type="journal article" date="2017" name="Nature">
        <title>The sunflower genome provides insights into oil metabolism, flowering and Asterid evolution.</title>
        <authorList>
            <person name="Badouin H."/>
            <person name="Gouzy J."/>
            <person name="Grassa C.J."/>
            <person name="Murat F."/>
            <person name="Staton S.E."/>
            <person name="Cottret L."/>
            <person name="Lelandais-Briere C."/>
            <person name="Owens G.L."/>
            <person name="Carrere S."/>
            <person name="Mayjonade B."/>
            <person name="Legrand L."/>
            <person name="Gill N."/>
            <person name="Kane N.C."/>
            <person name="Bowers J.E."/>
            <person name="Hubner S."/>
            <person name="Bellec A."/>
            <person name="Berard A."/>
            <person name="Berges H."/>
            <person name="Blanchet N."/>
            <person name="Boniface M.C."/>
            <person name="Brunel D."/>
            <person name="Catrice O."/>
            <person name="Chaidir N."/>
            <person name="Claudel C."/>
            <person name="Donnadieu C."/>
            <person name="Faraut T."/>
            <person name="Fievet G."/>
            <person name="Helmstetter N."/>
            <person name="King M."/>
            <person name="Knapp S.J."/>
            <person name="Lai Z."/>
            <person name="Le Paslier M.C."/>
            <person name="Lippi Y."/>
            <person name="Lorenzon L."/>
            <person name="Mandel J.R."/>
            <person name="Marage G."/>
            <person name="Marchand G."/>
            <person name="Marquand E."/>
            <person name="Bret-Mestries E."/>
            <person name="Morien E."/>
            <person name="Nambeesan S."/>
            <person name="Nguyen T."/>
            <person name="Pegot-Espagnet P."/>
            <person name="Pouilly N."/>
            <person name="Raftis F."/>
            <person name="Sallet E."/>
            <person name="Schiex T."/>
            <person name="Thomas J."/>
            <person name="Vandecasteele C."/>
            <person name="Vares D."/>
            <person name="Vear F."/>
            <person name="Vautrin S."/>
            <person name="Crespi M."/>
            <person name="Mangin B."/>
            <person name="Burke J.M."/>
            <person name="Salse J."/>
            <person name="Munos S."/>
            <person name="Vincourt P."/>
            <person name="Rieseberg L.H."/>
            <person name="Langlade N.B."/>
        </authorList>
    </citation>
    <scope>NUCLEOTIDE SEQUENCE</scope>
    <source>
        <tissue evidence="2">Leaves</tissue>
    </source>
</reference>
<evidence type="ECO:0000313" key="2">
    <source>
        <dbReference type="EMBL" id="KAF5822632.1"/>
    </source>
</evidence>
<evidence type="ECO:0000256" key="1">
    <source>
        <dbReference type="SAM" id="MobiDB-lite"/>
    </source>
</evidence>